<keyword evidence="1" id="KW-0472">Membrane</keyword>
<gene>
    <name evidence="2" type="ORF">Mam01_58340</name>
</gene>
<reference evidence="2 3" key="1">
    <citation type="submission" date="2021-01" db="EMBL/GenBank/DDBJ databases">
        <title>Whole genome shotgun sequence of Microbispora amethystogenes NBRC 101907.</title>
        <authorList>
            <person name="Komaki H."/>
            <person name="Tamura T."/>
        </authorList>
    </citation>
    <scope>NUCLEOTIDE SEQUENCE [LARGE SCALE GENOMIC DNA]</scope>
    <source>
        <strain evidence="2 3">NBRC 101907</strain>
    </source>
</reference>
<dbReference type="Proteomes" id="UP000651728">
    <property type="component" value="Unassembled WGS sequence"/>
</dbReference>
<dbReference type="EMBL" id="BOOB01000047">
    <property type="protein sequence ID" value="GIH35670.1"/>
    <property type="molecule type" value="Genomic_DNA"/>
</dbReference>
<dbReference type="RefSeq" id="WP_275409099.1">
    <property type="nucleotide sequence ID" value="NZ_BAABEJ010000007.1"/>
</dbReference>
<evidence type="ECO:0000313" key="3">
    <source>
        <dbReference type="Proteomes" id="UP000651728"/>
    </source>
</evidence>
<organism evidence="2 3">
    <name type="scientific">Microbispora amethystogenes</name>
    <dbReference type="NCBI Taxonomy" id="1427754"/>
    <lineage>
        <taxon>Bacteria</taxon>
        <taxon>Bacillati</taxon>
        <taxon>Actinomycetota</taxon>
        <taxon>Actinomycetes</taxon>
        <taxon>Streptosporangiales</taxon>
        <taxon>Streptosporangiaceae</taxon>
        <taxon>Microbispora</taxon>
    </lineage>
</organism>
<keyword evidence="1" id="KW-0812">Transmembrane</keyword>
<accession>A0ABQ4FLH8</accession>
<comment type="caution">
    <text evidence="2">The sequence shown here is derived from an EMBL/GenBank/DDBJ whole genome shotgun (WGS) entry which is preliminary data.</text>
</comment>
<name>A0ABQ4FLH8_9ACTN</name>
<feature type="transmembrane region" description="Helical" evidence="1">
    <location>
        <begin position="12"/>
        <end position="30"/>
    </location>
</feature>
<keyword evidence="3" id="KW-1185">Reference proteome</keyword>
<keyword evidence="1" id="KW-1133">Transmembrane helix</keyword>
<protein>
    <submittedName>
        <fullName evidence="2">Uncharacterized protein</fullName>
    </submittedName>
</protein>
<evidence type="ECO:0000313" key="2">
    <source>
        <dbReference type="EMBL" id="GIH35670.1"/>
    </source>
</evidence>
<evidence type="ECO:0000256" key="1">
    <source>
        <dbReference type="SAM" id="Phobius"/>
    </source>
</evidence>
<sequence length="43" mass="4836">MPSGEYADRYNHLVGVVLYVITLVIVIRLLQPQPEWLLGVGGR</sequence>
<proteinExistence type="predicted"/>